<dbReference type="NCBIfam" id="TIGR00711">
    <property type="entry name" value="efflux_EmrB"/>
    <property type="match status" value="1"/>
</dbReference>
<dbReference type="InterPro" id="IPR011059">
    <property type="entry name" value="Metal-dep_hydrolase_composite"/>
</dbReference>
<dbReference type="SUPFAM" id="SSF51556">
    <property type="entry name" value="Metallo-dependent hydrolases"/>
    <property type="match status" value="1"/>
</dbReference>
<dbReference type="SUPFAM" id="SSF51338">
    <property type="entry name" value="Composite domain of metallo-dependent hydrolases"/>
    <property type="match status" value="1"/>
</dbReference>
<dbReference type="InterPro" id="IPR036259">
    <property type="entry name" value="MFS_trans_sf"/>
</dbReference>
<dbReference type="GO" id="GO:0005774">
    <property type="term" value="C:vacuolar membrane"/>
    <property type="evidence" value="ECO:0007669"/>
    <property type="project" value="UniProtKB-SubCell"/>
</dbReference>
<feature type="transmembrane region" description="Helical" evidence="13">
    <location>
        <begin position="556"/>
        <end position="574"/>
    </location>
</feature>
<dbReference type="OrthoDB" id="10021397at2759"/>
<feature type="domain" description="Major facilitator superfamily (MFS) profile" evidence="14">
    <location>
        <begin position="87"/>
        <end position="578"/>
    </location>
</feature>
<feature type="transmembrane region" description="Helical" evidence="13">
    <location>
        <begin position="276"/>
        <end position="296"/>
    </location>
</feature>
<keyword evidence="15" id="KW-0378">Hydrolase</keyword>
<evidence type="ECO:0000256" key="8">
    <source>
        <dbReference type="ARBA" id="ARBA00023136"/>
    </source>
</evidence>
<feature type="compositionally biased region" description="Acidic residues" evidence="12">
    <location>
        <begin position="53"/>
        <end position="64"/>
    </location>
</feature>
<reference evidence="15 16" key="1">
    <citation type="submission" date="2015-05" db="EMBL/GenBank/DDBJ databases">
        <title>Distinctive expansion of gene families associated with plant cell wall degradation and secondary metabolism in the genomes of grapevine trunk pathogens.</title>
        <authorList>
            <person name="Lawrence D.P."/>
            <person name="Travadon R."/>
            <person name="Rolshausen P.E."/>
            <person name="Baumgartner K."/>
        </authorList>
    </citation>
    <scope>NUCLEOTIDE SEQUENCE [LARGE SCALE GENOMIC DNA]</scope>
    <source>
        <strain evidence="15">UCRPC4</strain>
    </source>
</reference>
<dbReference type="CDD" id="cd17502">
    <property type="entry name" value="MFS_Azr1_MDR_like"/>
    <property type="match status" value="1"/>
</dbReference>
<dbReference type="InterPro" id="IPR004638">
    <property type="entry name" value="EmrB-like"/>
</dbReference>
<evidence type="ECO:0000256" key="13">
    <source>
        <dbReference type="SAM" id="Phobius"/>
    </source>
</evidence>
<keyword evidence="7 13" id="KW-1133">Transmembrane helix</keyword>
<evidence type="ECO:0000313" key="16">
    <source>
        <dbReference type="Proteomes" id="UP000053317"/>
    </source>
</evidence>
<dbReference type="Proteomes" id="UP000053317">
    <property type="component" value="Unassembled WGS sequence"/>
</dbReference>
<feature type="transmembrane region" description="Helical" evidence="13">
    <location>
        <begin position="182"/>
        <end position="199"/>
    </location>
</feature>
<feature type="transmembrane region" description="Helical" evidence="13">
    <location>
        <begin position="154"/>
        <end position="176"/>
    </location>
</feature>
<dbReference type="FunFam" id="1.20.1720.10:FF:000014">
    <property type="entry name" value="MFS drug transporter, putative"/>
    <property type="match status" value="1"/>
</dbReference>
<evidence type="ECO:0000256" key="6">
    <source>
        <dbReference type="ARBA" id="ARBA00022692"/>
    </source>
</evidence>
<feature type="region of interest" description="Disordered" evidence="12">
    <location>
        <begin position="588"/>
        <end position="627"/>
    </location>
</feature>
<evidence type="ECO:0000256" key="1">
    <source>
        <dbReference type="ARBA" id="ARBA00004128"/>
    </source>
</evidence>
<evidence type="ECO:0000256" key="2">
    <source>
        <dbReference type="ARBA" id="ARBA00004651"/>
    </source>
</evidence>
<evidence type="ECO:0000259" key="14">
    <source>
        <dbReference type="PROSITE" id="PS50850"/>
    </source>
</evidence>
<dbReference type="Gene3D" id="1.20.1250.20">
    <property type="entry name" value="MFS general substrate transporter like domains"/>
    <property type="match status" value="1"/>
</dbReference>
<dbReference type="PANTHER" id="PTHR23501:SF102">
    <property type="entry name" value="DRUG TRANSPORTER, PUTATIVE (AFU_ORTHOLOGUE AFUA_3G08530)-RELATED"/>
    <property type="match status" value="1"/>
</dbReference>
<evidence type="ECO:0000313" key="15">
    <source>
        <dbReference type="EMBL" id="KKY21718.1"/>
    </source>
</evidence>
<protein>
    <recommendedName>
        <fullName evidence="10">Efflux pump dotC</fullName>
    </recommendedName>
    <alternativeName>
        <fullName evidence="11">Dothistromin biosynthesis protein C</fullName>
    </alternativeName>
</protein>
<comment type="function">
    <text evidence="9">Efflux pump; part of the gene cluster that mediates the biosynthesis of dothistromin (DOTH), a polyketide toxin very similar in structure to the aflatoxin precursor, versicolorin B. One function of dotC may be to transport early-stage dothistromin biosynthetic intermediates from the cytoplasm into vacuoles, thereby affecting the rate of dothistromin production.</text>
</comment>
<feature type="transmembrane region" description="Helical" evidence="13">
    <location>
        <begin position="125"/>
        <end position="142"/>
    </location>
</feature>
<organism evidence="15 16">
    <name type="scientific">Phaeomoniella chlamydospora</name>
    <name type="common">Phaeoacremonium chlamydosporum</name>
    <dbReference type="NCBI Taxonomy" id="158046"/>
    <lineage>
        <taxon>Eukaryota</taxon>
        <taxon>Fungi</taxon>
        <taxon>Dikarya</taxon>
        <taxon>Ascomycota</taxon>
        <taxon>Pezizomycotina</taxon>
        <taxon>Eurotiomycetes</taxon>
        <taxon>Chaetothyriomycetidae</taxon>
        <taxon>Phaeomoniellales</taxon>
        <taxon>Phaeomoniellaceae</taxon>
        <taxon>Phaeomoniella</taxon>
    </lineage>
</organism>
<keyword evidence="16" id="KW-1185">Reference proteome</keyword>
<feature type="transmembrane region" description="Helical" evidence="13">
    <location>
        <begin position="388"/>
        <end position="406"/>
    </location>
</feature>
<dbReference type="Pfam" id="PF07690">
    <property type="entry name" value="MFS_1"/>
    <property type="match status" value="1"/>
</dbReference>
<evidence type="ECO:0000256" key="5">
    <source>
        <dbReference type="ARBA" id="ARBA00022475"/>
    </source>
</evidence>
<dbReference type="InterPro" id="IPR032466">
    <property type="entry name" value="Metal_Hydrolase"/>
</dbReference>
<dbReference type="PRINTS" id="PR01036">
    <property type="entry name" value="TCRTETB"/>
</dbReference>
<feature type="transmembrane region" description="Helical" evidence="13">
    <location>
        <begin position="84"/>
        <end position="105"/>
    </location>
</feature>
<keyword evidence="8 13" id="KW-0472">Membrane</keyword>
<reference evidence="15 16" key="2">
    <citation type="submission" date="2015-05" db="EMBL/GenBank/DDBJ databases">
        <authorList>
            <person name="Morales-Cruz A."/>
            <person name="Amrine K.C."/>
            <person name="Cantu D."/>
        </authorList>
    </citation>
    <scope>NUCLEOTIDE SEQUENCE [LARGE SCALE GENOMIC DNA]</scope>
    <source>
        <strain evidence="15">UCRPC4</strain>
    </source>
</reference>
<dbReference type="GO" id="GO:0016810">
    <property type="term" value="F:hydrolase activity, acting on carbon-nitrogen (but not peptide) bonds"/>
    <property type="evidence" value="ECO:0007669"/>
    <property type="project" value="InterPro"/>
</dbReference>
<gene>
    <name evidence="15" type="ORF">UCRPC4_g03485</name>
</gene>
<keyword evidence="4" id="KW-0813">Transport</keyword>
<dbReference type="InterPro" id="IPR020846">
    <property type="entry name" value="MFS_dom"/>
</dbReference>
<evidence type="ECO:0000256" key="9">
    <source>
        <dbReference type="ARBA" id="ARBA00057269"/>
    </source>
</evidence>
<comment type="subcellular location">
    <subcellularLocation>
        <location evidence="2">Cell membrane</location>
        <topology evidence="2">Multi-pass membrane protein</topology>
    </subcellularLocation>
    <subcellularLocation>
        <location evidence="1">Vacuole membrane</location>
        <topology evidence="1">Multi-pass membrane protein</topology>
    </subcellularLocation>
</comment>
<dbReference type="InterPro" id="IPR011701">
    <property type="entry name" value="MFS"/>
</dbReference>
<dbReference type="PROSITE" id="PS50850">
    <property type="entry name" value="MFS"/>
    <property type="match status" value="1"/>
</dbReference>
<keyword evidence="5" id="KW-1003">Cell membrane</keyword>
<feature type="transmembrane region" description="Helical" evidence="13">
    <location>
        <begin position="348"/>
        <end position="368"/>
    </location>
</feature>
<dbReference type="Gene3D" id="1.20.1720.10">
    <property type="entry name" value="Multidrug resistance protein D"/>
    <property type="match status" value="1"/>
</dbReference>
<accession>A0A0G2GDJ0</accession>
<evidence type="ECO:0000256" key="7">
    <source>
        <dbReference type="ARBA" id="ARBA00022989"/>
    </source>
</evidence>
<feature type="transmembrane region" description="Helical" evidence="13">
    <location>
        <begin position="413"/>
        <end position="430"/>
    </location>
</feature>
<evidence type="ECO:0000256" key="10">
    <source>
        <dbReference type="ARBA" id="ARBA00069956"/>
    </source>
</evidence>
<dbReference type="CDD" id="cd01309">
    <property type="entry name" value="Met_dep_hydrolase_C"/>
    <property type="match status" value="1"/>
</dbReference>
<name>A0A0G2GDJ0_PHACM</name>
<sequence length="1578" mass="170262">MTTVTGHKDPLADEMKDVEKGVEGGLAAEAAVPPVPSSEETDGETKVEGSTSSDDDVSVADDGPEGARLEKQQSQAESFSKARILMIILSLCIALFLAALDMTIITTALPTIATEFDASDADYTWVGSAYLLACAAAVPAWGKFSDIFGRKPMLLACNVIFMAGSLFCALSTSIHMLIGARVLQGIGGGGLIILVNICVSDLFSLRERGKYIGIMGMVWAIASAVGPVLGGVFAEKVTWRWCFYINLPLDGFSVIMLTFFLKIHTPKTPLVAGLKAIDWLGVLLVVGGVVMFLLGLESGGVTHPWDSAYTICLTVFGVVTIGVFFLVEWKVAKYPVIPIRLFQSRTRCACLLTAFCHGFVFIAASYYLPLYFQTVLGATPLLSGVYTFPFALSLSICSACAGIIIKKTGKYQILIWGGMIIMTLGFGLFINLQPYASWPRIILFQIIAGIGVGPNFQSPLVALQTTIKPSDIATATATFGFVRQIATSLSVVLGGVVYQNQIAKQEGFLVSHLGAKLAAQIGTASSGAASSLIRSLPHSQRVIVAEVITSSLQKMWIFYTAMGALGIFFSFFIGKKVLSREVQTHKQGLEAEEEARQERLTEKKAKKEAKEDKKRRHTSSQQMEKDGLPQYSRIDELAVKLRRRVRRSRALKLVALGCLVFVAYAQWLQLGRTPVPAPGGHARPLSLERLREDLTTCAKLQSKPTDPSGPREKNARYVDGHKPTLIRNATIWTGEPAEGTSAEEARAGNGYAWIKADVFLQYGLIQKVEPDLQLSSFPEDSLVFDAGGRQLTAGIIDMHSHAGVDSLPDLRGGEDTNELSSDITPYVRSIDGLNPLDHQIQVIKSGGVTTSLILPGSGNNMGGEAFVIKHAVGKADGRSQISNEDMLADPDRNWRYMKMACGENPKRIYGQTGRDFGPYSRLGEAWYFRHAFEQATKLVKAQDDWCSAASTYGVEAMDSYLPQELEWESLGAALRGQVHINTHCYTIADLEAFVRHTNEFKFSVRAFHHAHQTYLVPEVLKRAWGGHPPAAALFADNMYYKTEAYIGSEQAGKILYENGLTPVFVSDNPVLNAQHVVFEAAKAYQYGLPYHAALAGVTTAPAELLGLQERIGKVKPGFDADLVVWDDDPLAVAATPIQVWIDGAEQFPDAFTYDKPVKEPIKPDVSLATTLENVSTISDIIFTGVNSVLVPGSEYDPSTDDSSINVVVSNGKIVCQGLCESYITSSSSSSIKTINLSNGYLTPSFLAFGSTLGIEEIAGEPSTQDGSNDNSAFSLAIDGLVLSNKNLAASFAHGVTRAISAPKYSRGGHKGVSVGFRTGALHASEENAIFAEEVGLHYTLTQSAKQGDTPTISSAIESLRTKLLSAINTTTTSSSSPTDQYSEQSYLSRVISGSIPLILTVHSADTISSILRLKSQIESLTSIRLKVILYGAAESHLLASSIAASKVSVVLAPYLPYAKSWDQRRSLTGAPLTNTTAFNILLDAGVLFGLGMAESWEIRDLGLAAGWIKANSRGKISEAQALALVGENLEVMTGVSGGKKEEEEKEKEWVIWEGSPLQIGARVRAVKGGVGVGITVWE</sequence>
<dbReference type="EMBL" id="LCWF01000082">
    <property type="protein sequence ID" value="KKY21718.1"/>
    <property type="molecule type" value="Genomic_DNA"/>
</dbReference>
<feature type="transmembrane region" description="Helical" evidence="13">
    <location>
        <begin position="211"/>
        <end position="233"/>
    </location>
</feature>
<dbReference type="Gene3D" id="3.20.20.140">
    <property type="entry name" value="Metal-dependent hydrolases"/>
    <property type="match status" value="2"/>
</dbReference>
<comment type="caution">
    <text evidence="15">The sequence shown here is derived from an EMBL/GenBank/DDBJ whole genome shotgun (WGS) entry which is preliminary data.</text>
</comment>
<feature type="region of interest" description="Disordered" evidence="12">
    <location>
        <begin position="1"/>
        <end position="74"/>
    </location>
</feature>
<evidence type="ECO:0000256" key="12">
    <source>
        <dbReference type="SAM" id="MobiDB-lite"/>
    </source>
</evidence>
<dbReference type="PANTHER" id="PTHR23501">
    <property type="entry name" value="MAJOR FACILITATOR SUPERFAMILY"/>
    <property type="match status" value="1"/>
</dbReference>
<dbReference type="SUPFAM" id="SSF103473">
    <property type="entry name" value="MFS general substrate transporter"/>
    <property type="match status" value="1"/>
</dbReference>
<dbReference type="Pfam" id="PF01979">
    <property type="entry name" value="Amidohydro_1"/>
    <property type="match status" value="1"/>
</dbReference>
<dbReference type="InterPro" id="IPR006680">
    <property type="entry name" value="Amidohydro-rel"/>
</dbReference>
<evidence type="ECO:0000256" key="11">
    <source>
        <dbReference type="ARBA" id="ARBA00083178"/>
    </source>
</evidence>
<feature type="compositionally biased region" description="Basic and acidic residues" evidence="12">
    <location>
        <begin position="1"/>
        <end position="22"/>
    </location>
</feature>
<comment type="similarity">
    <text evidence="3">Belongs to the major facilitator superfamily. TCR/Tet family.</text>
</comment>
<dbReference type="GO" id="GO:0005886">
    <property type="term" value="C:plasma membrane"/>
    <property type="evidence" value="ECO:0007669"/>
    <property type="project" value="UniProtKB-SubCell"/>
</dbReference>
<proteinExistence type="inferred from homology"/>
<feature type="transmembrane region" description="Helical" evidence="13">
    <location>
        <begin position="650"/>
        <end position="668"/>
    </location>
</feature>
<dbReference type="GO" id="GO:0022857">
    <property type="term" value="F:transmembrane transporter activity"/>
    <property type="evidence" value="ECO:0007669"/>
    <property type="project" value="InterPro"/>
</dbReference>
<evidence type="ECO:0000256" key="4">
    <source>
        <dbReference type="ARBA" id="ARBA00022448"/>
    </source>
</evidence>
<keyword evidence="6 13" id="KW-0812">Transmembrane</keyword>
<feature type="transmembrane region" description="Helical" evidence="13">
    <location>
        <begin position="245"/>
        <end position="264"/>
    </location>
</feature>
<dbReference type="FunFam" id="1.20.1250.20:FF:000196">
    <property type="entry name" value="MFS toxin efflux pump (AflT)"/>
    <property type="match status" value="1"/>
</dbReference>
<feature type="compositionally biased region" description="Basic and acidic residues" evidence="12">
    <location>
        <begin position="588"/>
        <end position="612"/>
    </location>
</feature>
<evidence type="ECO:0000256" key="3">
    <source>
        <dbReference type="ARBA" id="ARBA00007520"/>
    </source>
</evidence>
<feature type="transmembrane region" description="Helical" evidence="13">
    <location>
        <begin position="308"/>
        <end position="327"/>
    </location>
</feature>